<evidence type="ECO:0000313" key="2">
    <source>
        <dbReference type="EMBL" id="SHI37809.1"/>
    </source>
</evidence>
<dbReference type="Pfam" id="PF00535">
    <property type="entry name" value="Glycos_transf_2"/>
    <property type="match status" value="1"/>
</dbReference>
<keyword evidence="3" id="KW-1185">Reference proteome</keyword>
<name>A0A1M6AMS3_9FLAO</name>
<evidence type="ECO:0000313" key="3">
    <source>
        <dbReference type="Proteomes" id="UP000184225"/>
    </source>
</evidence>
<dbReference type="STRING" id="579105.SAMN04488096_101351"/>
<accession>A0A1M6AMS3</accession>
<organism evidence="2 3">
    <name type="scientific">Mesonia phycicola</name>
    <dbReference type="NCBI Taxonomy" id="579105"/>
    <lineage>
        <taxon>Bacteria</taxon>
        <taxon>Pseudomonadati</taxon>
        <taxon>Bacteroidota</taxon>
        <taxon>Flavobacteriia</taxon>
        <taxon>Flavobacteriales</taxon>
        <taxon>Flavobacteriaceae</taxon>
        <taxon>Mesonia</taxon>
    </lineage>
</organism>
<dbReference type="Proteomes" id="UP000184225">
    <property type="component" value="Unassembled WGS sequence"/>
</dbReference>
<dbReference type="Gene3D" id="3.90.550.10">
    <property type="entry name" value="Spore Coat Polysaccharide Biosynthesis Protein SpsA, Chain A"/>
    <property type="match status" value="1"/>
</dbReference>
<proteinExistence type="predicted"/>
<dbReference type="RefSeq" id="WP_073147607.1">
    <property type="nucleotide sequence ID" value="NZ_FQYY01000001.1"/>
</dbReference>
<evidence type="ECO:0000259" key="1">
    <source>
        <dbReference type="Pfam" id="PF00535"/>
    </source>
</evidence>
<feature type="domain" description="Glycosyltransferase 2-like" evidence="1">
    <location>
        <begin position="9"/>
        <end position="124"/>
    </location>
</feature>
<dbReference type="InterPro" id="IPR001173">
    <property type="entry name" value="Glyco_trans_2-like"/>
</dbReference>
<gene>
    <name evidence="2" type="ORF">SAMN04488096_101351</name>
</gene>
<dbReference type="AlphaFoldDB" id="A0A1M6AMS3"/>
<dbReference type="InterPro" id="IPR029044">
    <property type="entry name" value="Nucleotide-diphossugar_trans"/>
</dbReference>
<reference evidence="2 3" key="1">
    <citation type="submission" date="2016-11" db="EMBL/GenBank/DDBJ databases">
        <authorList>
            <person name="Jaros S."/>
            <person name="Januszkiewicz K."/>
            <person name="Wedrychowicz H."/>
        </authorList>
    </citation>
    <scope>NUCLEOTIDE SEQUENCE [LARGE SCALE GENOMIC DNA]</scope>
    <source>
        <strain evidence="2 3">DSM 21425</strain>
    </source>
</reference>
<protein>
    <submittedName>
        <fullName evidence="2">Glycosyltransferase involved in cell wall bisynthesis</fullName>
    </submittedName>
</protein>
<dbReference type="CDD" id="cd00761">
    <property type="entry name" value="Glyco_tranf_GTA_type"/>
    <property type="match status" value="1"/>
</dbReference>
<keyword evidence="2" id="KW-0808">Transferase</keyword>
<sequence>MKREIPLVSVCVPIYNGAQFLQEALDSIKIQTYKNIEIIVSDDASSDNSLELVEEFKKEVDFPIFVYAHQPQGIGANWNNSVDKANGKYIKFLFQDDVLAPTCIEKMVEVLEKDISIGLVASKREFLIEKEMKTPEIDKWLQIYGDLQEKLALTSQNNLIYIDKSLFARDDFKKSPLNKIGEPSVVMFEKSLYTKIGGFDTDLKQILDYVFCYRVLKYKKIAVIKEALVNFRIHGEQATNQNRSKKINDYELYNQILYKEFYPYLNKKLQQKLKNKYSFLWRNYQKIKKKIKNKLHA</sequence>
<dbReference type="EMBL" id="FQYY01000001">
    <property type="protein sequence ID" value="SHI37809.1"/>
    <property type="molecule type" value="Genomic_DNA"/>
</dbReference>
<dbReference type="OrthoDB" id="396512at2"/>
<dbReference type="GO" id="GO:0016758">
    <property type="term" value="F:hexosyltransferase activity"/>
    <property type="evidence" value="ECO:0007669"/>
    <property type="project" value="UniProtKB-ARBA"/>
</dbReference>
<dbReference type="PANTHER" id="PTHR22916">
    <property type="entry name" value="GLYCOSYLTRANSFERASE"/>
    <property type="match status" value="1"/>
</dbReference>
<dbReference type="SUPFAM" id="SSF53448">
    <property type="entry name" value="Nucleotide-diphospho-sugar transferases"/>
    <property type="match status" value="1"/>
</dbReference>